<dbReference type="GO" id="GO:0006355">
    <property type="term" value="P:regulation of DNA-templated transcription"/>
    <property type="evidence" value="ECO:0007669"/>
    <property type="project" value="InterPro"/>
</dbReference>
<evidence type="ECO:0000313" key="7">
    <source>
        <dbReference type="EMBL" id="CAA9231420.1"/>
    </source>
</evidence>
<dbReference type="InterPro" id="IPR051677">
    <property type="entry name" value="AfsR-DnrI-RedD_regulator"/>
</dbReference>
<dbReference type="SUPFAM" id="SSF48452">
    <property type="entry name" value="TPR-like"/>
    <property type="match status" value="1"/>
</dbReference>
<dbReference type="Gene3D" id="1.10.10.10">
    <property type="entry name" value="Winged helix-like DNA-binding domain superfamily/Winged helix DNA-binding domain"/>
    <property type="match status" value="1"/>
</dbReference>
<evidence type="ECO:0000256" key="1">
    <source>
        <dbReference type="ARBA" id="ARBA00005820"/>
    </source>
</evidence>
<gene>
    <name evidence="7" type="ORF">AVDCRST_MAG83-1092</name>
</gene>
<keyword evidence="3 5" id="KW-0238">DNA-binding</keyword>
<dbReference type="PROSITE" id="PS51755">
    <property type="entry name" value="OMPR_PHOB"/>
    <property type="match status" value="1"/>
</dbReference>
<dbReference type="PANTHER" id="PTHR35807">
    <property type="entry name" value="TRANSCRIPTIONAL REGULATOR REDD-RELATED"/>
    <property type="match status" value="1"/>
</dbReference>
<proteinExistence type="inferred from homology"/>
<feature type="DNA-binding region" description="OmpR/PhoB-type" evidence="5">
    <location>
        <begin position="1"/>
        <end position="99"/>
    </location>
</feature>
<evidence type="ECO:0000256" key="3">
    <source>
        <dbReference type="ARBA" id="ARBA00023125"/>
    </source>
</evidence>
<evidence type="ECO:0000256" key="4">
    <source>
        <dbReference type="ARBA" id="ARBA00023163"/>
    </source>
</evidence>
<protein>
    <recommendedName>
        <fullName evidence="6">OmpR/PhoB-type domain-containing protein</fullName>
    </recommendedName>
</protein>
<dbReference type="Gene3D" id="1.25.40.10">
    <property type="entry name" value="Tetratricopeptide repeat domain"/>
    <property type="match status" value="1"/>
</dbReference>
<name>A0A6J4HTH7_9MICC</name>
<dbReference type="EMBL" id="CADCTE010000071">
    <property type="protein sequence ID" value="CAA9231420.1"/>
    <property type="molecule type" value="Genomic_DNA"/>
</dbReference>
<evidence type="ECO:0000256" key="5">
    <source>
        <dbReference type="PROSITE-ProRule" id="PRU01091"/>
    </source>
</evidence>
<dbReference type="AlphaFoldDB" id="A0A6J4HTH7"/>
<dbReference type="InterPro" id="IPR016032">
    <property type="entry name" value="Sig_transdc_resp-reg_C-effctor"/>
</dbReference>
<feature type="domain" description="OmpR/PhoB-type" evidence="6">
    <location>
        <begin position="1"/>
        <end position="99"/>
    </location>
</feature>
<dbReference type="PANTHER" id="PTHR35807:SF1">
    <property type="entry name" value="TRANSCRIPTIONAL REGULATOR REDD"/>
    <property type="match status" value="1"/>
</dbReference>
<dbReference type="GO" id="GO:0003677">
    <property type="term" value="F:DNA binding"/>
    <property type="evidence" value="ECO:0007669"/>
    <property type="project" value="UniProtKB-UniRule"/>
</dbReference>
<keyword evidence="2" id="KW-0805">Transcription regulation</keyword>
<organism evidence="7">
    <name type="scientific">uncultured Arthrobacter sp</name>
    <dbReference type="NCBI Taxonomy" id="114050"/>
    <lineage>
        <taxon>Bacteria</taxon>
        <taxon>Bacillati</taxon>
        <taxon>Actinomycetota</taxon>
        <taxon>Actinomycetes</taxon>
        <taxon>Micrococcales</taxon>
        <taxon>Micrococcaceae</taxon>
        <taxon>Arthrobacter</taxon>
        <taxon>environmental samples</taxon>
    </lineage>
</organism>
<dbReference type="RefSeq" id="WP_294566049.1">
    <property type="nucleotide sequence ID" value="NZ_CADCTE010000071.1"/>
</dbReference>
<evidence type="ECO:0000256" key="2">
    <source>
        <dbReference type="ARBA" id="ARBA00023015"/>
    </source>
</evidence>
<keyword evidence="4" id="KW-0804">Transcription</keyword>
<dbReference type="GO" id="GO:0000160">
    <property type="term" value="P:phosphorelay signal transduction system"/>
    <property type="evidence" value="ECO:0007669"/>
    <property type="project" value="InterPro"/>
</dbReference>
<dbReference type="InterPro" id="IPR011990">
    <property type="entry name" value="TPR-like_helical_dom_sf"/>
</dbReference>
<dbReference type="InterPro" id="IPR005158">
    <property type="entry name" value="BTAD"/>
</dbReference>
<accession>A0A6J4HTH7</accession>
<sequence>MGVTIGVLGTTAAWDANGDPIVLGGPRQRALLARLAAARGRPVALATLVEDLWEDPPANVTGVVHTYIGALRRALEPERPARGKARVVVSAGSGYALQLDSCEVDSLLFEEALRPAAGGAGPPLPALEKALSRWRGPAYADFIDEPWTFAERKRLGELRLGAVEARAEEQLRAGQAVHAVTDLDVFVEEHPWREEGWRLLALALYRSGRQHEALEALRRARALLNDKLGLSPHSVLRALEHDILHQSPALDPEPVPSDAQELVWNRTLSGYGPNSGVGAKGRLRSTVELLRHLAITGGGGLETARRQRLAAVVAADGLADVDLTARVIGAYDVPALWTASDDPVQAAHILALTEKTLAALPSGTHGTLRARLLTTIAVESRGLSGTRGRQAAQEAQELARGRNDPALLAFALNGTFLQSFSRSGLAPERARLGSEILELAGQHDLPTYELLGHLIRMQASAALAEVASADHHAAEADRLAEEYESPLVAVFTTWYRALRMDLSGGASTEVAAAYRAAAGRLRGAGMPGVERGALALSLLCLRLRHGRPAPREEGIDWGPYRPWAEPLVLLARGSGQAALAVLRGVPEPEPTHHRETLWCLIAEAALQLGEKDTMGRAYTELLPAAAEYAGAGSGFCNLGPVSGFLSRLEDRLGGRPE</sequence>
<reference evidence="7" key="1">
    <citation type="submission" date="2020-02" db="EMBL/GenBank/DDBJ databases">
        <authorList>
            <person name="Meier V. D."/>
        </authorList>
    </citation>
    <scope>NUCLEOTIDE SEQUENCE</scope>
    <source>
        <strain evidence="7">AVDCRST_MAG83</strain>
    </source>
</reference>
<dbReference type="SUPFAM" id="SSF46894">
    <property type="entry name" value="C-terminal effector domain of the bipartite response regulators"/>
    <property type="match status" value="1"/>
</dbReference>
<dbReference type="Pfam" id="PF03704">
    <property type="entry name" value="BTAD"/>
    <property type="match status" value="1"/>
</dbReference>
<dbReference type="InterPro" id="IPR036388">
    <property type="entry name" value="WH-like_DNA-bd_sf"/>
</dbReference>
<dbReference type="CDD" id="cd15831">
    <property type="entry name" value="BTAD"/>
    <property type="match status" value="1"/>
</dbReference>
<comment type="similarity">
    <text evidence="1">Belongs to the AfsR/DnrI/RedD regulatory family.</text>
</comment>
<dbReference type="SMART" id="SM00862">
    <property type="entry name" value="Trans_reg_C"/>
    <property type="match status" value="1"/>
</dbReference>
<dbReference type="InterPro" id="IPR001867">
    <property type="entry name" value="OmpR/PhoB-type_DNA-bd"/>
</dbReference>
<dbReference type="SMART" id="SM01043">
    <property type="entry name" value="BTAD"/>
    <property type="match status" value="1"/>
</dbReference>
<evidence type="ECO:0000259" key="6">
    <source>
        <dbReference type="PROSITE" id="PS51755"/>
    </source>
</evidence>
<dbReference type="Pfam" id="PF00486">
    <property type="entry name" value="Trans_reg_C"/>
    <property type="match status" value="1"/>
</dbReference>